<sequence>MFKKEPHIKALSNLKNSERKKLLQTCIKQTNNEEYTFPTSIIKQTNFGGQKSVGTVYTDENNIPILFKEKHCEQLYPTVYSCWKNPSLLPIVLTHGFVIEEHLFNGANLMISGSIPPFDSRCNVGTLCGVAGKQSPKVVLAIGVVELDLPSYDRVIGETGVAVKVIHHFNDGLFKAFKVKLEPPVVLNTESEDENINSKQTETPEQVKSADKSQESIKKTAPDLEEVAEVLDHLTVSDVDYFITRALYYSLTQDKGLILPISASKFISNHIMRNLPPIDHNEVNVKKSSWKKSAKFLKHFEKEGILKLKGKGDDLTIVGKNTDKDELKNFVPYKLGCSSPSKGSGENATSKDRTSGMMHSLTLYKPFSLAKDLLREAKLGCDTYYTSQDVRNAVSEYISVKNLADKKDKRKVVMDDLLFNMVNKKKKTPDTTRIIARSEILQPLLSNNFTEFYQIFRNDDTLLFRVPMKGCPPRIKIVTEMKIGRKVITKVSNFEVFHIDPELLAADLRKICSGSTTIGESQTFKSAEVQVQGPHGQFIIDYLNKSGIPSKWIDFENKLKKKKSK</sequence>
<dbReference type="InterPro" id="IPR058886">
    <property type="entry name" value="SWIB_eIF2D"/>
</dbReference>
<dbReference type="InterPro" id="IPR003121">
    <property type="entry name" value="SWIB_MDM2_domain"/>
</dbReference>
<feature type="domain" description="SUI1" evidence="3">
    <location>
        <begin position="475"/>
        <end position="547"/>
    </location>
</feature>
<name>A0AA35NGJ3_SACMI</name>
<dbReference type="Proteomes" id="UP001161438">
    <property type="component" value="Chromosome 4"/>
</dbReference>
<dbReference type="GO" id="GO:0003743">
    <property type="term" value="F:translation initiation factor activity"/>
    <property type="evidence" value="ECO:0007669"/>
    <property type="project" value="InterPro"/>
</dbReference>
<dbReference type="Pfam" id="PF25304">
    <property type="entry name" value="WHD_eIF2D"/>
    <property type="match status" value="1"/>
</dbReference>
<dbReference type="InterPro" id="IPR057429">
    <property type="entry name" value="WH_eIF2D"/>
</dbReference>
<dbReference type="Pfam" id="PF26291">
    <property type="entry name" value="SWIB_eIF2D"/>
    <property type="match status" value="1"/>
</dbReference>
<feature type="compositionally biased region" description="Basic and acidic residues" evidence="2">
    <location>
        <begin position="208"/>
        <end position="217"/>
    </location>
</feature>
<dbReference type="SUPFAM" id="SSF88697">
    <property type="entry name" value="PUA domain-like"/>
    <property type="match status" value="1"/>
</dbReference>
<dbReference type="SUPFAM" id="SSF55159">
    <property type="entry name" value="eIF1-like"/>
    <property type="match status" value="1"/>
</dbReference>
<dbReference type="InterPro" id="IPR001950">
    <property type="entry name" value="SUI1"/>
</dbReference>
<dbReference type="InterPro" id="IPR048248">
    <property type="entry name" value="PUA_eIF2d-like"/>
</dbReference>
<dbReference type="PANTHER" id="PTHR12217">
    <property type="entry name" value="EUKARYOTIC TRANSLATION INITIATION FACTOR 2D"/>
    <property type="match status" value="1"/>
</dbReference>
<dbReference type="InterPro" id="IPR039759">
    <property type="entry name" value="eIF2D_SUI1"/>
</dbReference>
<dbReference type="InterPro" id="IPR015947">
    <property type="entry name" value="PUA-like_sf"/>
</dbReference>
<dbReference type="Pfam" id="PF01253">
    <property type="entry name" value="SUI1"/>
    <property type="match status" value="1"/>
</dbReference>
<evidence type="ECO:0000259" key="4">
    <source>
        <dbReference type="PROSITE" id="PS51925"/>
    </source>
</evidence>
<keyword evidence="6" id="KW-1185">Reference proteome</keyword>
<feature type="compositionally biased region" description="Polar residues" evidence="2">
    <location>
        <begin position="197"/>
        <end position="206"/>
    </location>
</feature>
<dbReference type="CDD" id="cd21156">
    <property type="entry name" value="PUA_eIF2d-like"/>
    <property type="match status" value="1"/>
</dbReference>
<feature type="region of interest" description="Disordered" evidence="2">
    <location>
        <begin position="190"/>
        <end position="217"/>
    </location>
</feature>
<evidence type="ECO:0008006" key="7">
    <source>
        <dbReference type="Google" id="ProtNLM"/>
    </source>
</evidence>
<organism evidence="5 6">
    <name type="scientific">Saccharomyces mikatae IFO 1815</name>
    <dbReference type="NCBI Taxonomy" id="226126"/>
    <lineage>
        <taxon>Eukaryota</taxon>
        <taxon>Fungi</taxon>
        <taxon>Dikarya</taxon>
        <taxon>Ascomycota</taxon>
        <taxon>Saccharomycotina</taxon>
        <taxon>Saccharomycetes</taxon>
        <taxon>Saccharomycetales</taxon>
        <taxon>Saccharomycetaceae</taxon>
        <taxon>Saccharomyces</taxon>
    </lineage>
</organism>
<evidence type="ECO:0000256" key="2">
    <source>
        <dbReference type="SAM" id="MobiDB-lite"/>
    </source>
</evidence>
<evidence type="ECO:0000259" key="3">
    <source>
        <dbReference type="PROSITE" id="PS50296"/>
    </source>
</evidence>
<reference evidence="5" key="1">
    <citation type="submission" date="2022-10" db="EMBL/GenBank/DDBJ databases">
        <authorList>
            <person name="Byrne P K."/>
        </authorList>
    </citation>
    <scope>NUCLEOTIDE SEQUENCE</scope>
    <source>
        <strain evidence="5">IFO1815</strain>
    </source>
</reference>
<feature type="domain" description="DM2" evidence="4">
    <location>
        <begin position="362"/>
        <end position="447"/>
    </location>
</feature>
<evidence type="ECO:0000313" key="6">
    <source>
        <dbReference type="Proteomes" id="UP001161438"/>
    </source>
</evidence>
<dbReference type="EMBL" id="OX365760">
    <property type="protein sequence ID" value="CAI4037998.1"/>
    <property type="molecule type" value="Genomic_DNA"/>
</dbReference>
<dbReference type="Gene3D" id="3.30.780.10">
    <property type="entry name" value="SUI1-like domain"/>
    <property type="match status" value="1"/>
</dbReference>
<evidence type="ECO:0000313" key="5">
    <source>
        <dbReference type="EMBL" id="CAI4037998.1"/>
    </source>
</evidence>
<dbReference type="Pfam" id="PF26292">
    <property type="entry name" value="PUA_elF2D"/>
    <property type="match status" value="1"/>
</dbReference>
<dbReference type="FunFam" id="3.30.780.10:FF:000008">
    <property type="entry name" value="eukaryotic translation initiation factor 2D"/>
    <property type="match status" value="1"/>
</dbReference>
<dbReference type="InterPro" id="IPR036885">
    <property type="entry name" value="SWIB_MDM2_dom_sf"/>
</dbReference>
<dbReference type="SUPFAM" id="SSF47592">
    <property type="entry name" value="SWIB/MDM2 domain"/>
    <property type="match status" value="1"/>
</dbReference>
<dbReference type="PROSITE" id="PS50296">
    <property type="entry name" value="SUI1"/>
    <property type="match status" value="1"/>
</dbReference>
<dbReference type="GeneID" id="80917209"/>
<dbReference type="Pfam" id="PF17832">
    <property type="entry name" value="Pre-PUA"/>
    <property type="match status" value="1"/>
</dbReference>
<dbReference type="PROSITE" id="PS50890">
    <property type="entry name" value="PUA"/>
    <property type="match status" value="1"/>
</dbReference>
<dbReference type="Gene3D" id="1.10.245.10">
    <property type="entry name" value="SWIB/MDM2 domain"/>
    <property type="match status" value="1"/>
</dbReference>
<dbReference type="AlphaFoldDB" id="A0AA35NGJ3"/>
<dbReference type="PANTHER" id="PTHR12217:SF4">
    <property type="entry name" value="EUKARYOTIC TRANSLATION INITIATION FACTOR 2D"/>
    <property type="match status" value="1"/>
</dbReference>
<protein>
    <recommendedName>
        <fullName evidence="7">Translation machinery-associated protein 64</fullName>
    </recommendedName>
</protein>
<dbReference type="InterPro" id="IPR036877">
    <property type="entry name" value="SUI1_dom_sf"/>
</dbReference>
<dbReference type="InterPro" id="IPR039757">
    <property type="entry name" value="EIF2D"/>
</dbReference>
<proteinExistence type="inferred from homology"/>
<dbReference type="RefSeq" id="XP_056081113.1">
    <property type="nucleotide sequence ID" value="XM_056226882.1"/>
</dbReference>
<dbReference type="PROSITE" id="PS51925">
    <property type="entry name" value="SWIB_MDM2"/>
    <property type="match status" value="1"/>
</dbReference>
<accession>A0AA35NGJ3</accession>
<gene>
    <name evidence="5" type="primary">SMKI04G3360</name>
    <name evidence="5" type="ORF">SMKI_04G3360</name>
</gene>
<dbReference type="Gene3D" id="3.10.400.20">
    <property type="match status" value="1"/>
</dbReference>
<dbReference type="GO" id="GO:0001731">
    <property type="term" value="P:formation of translation preinitiation complex"/>
    <property type="evidence" value="ECO:0007669"/>
    <property type="project" value="InterPro"/>
</dbReference>
<dbReference type="FunFam" id="3.10.400.20:FF:000010">
    <property type="entry name" value="Tma64p"/>
    <property type="match status" value="1"/>
</dbReference>
<evidence type="ECO:0000256" key="1">
    <source>
        <dbReference type="ARBA" id="ARBA00010359"/>
    </source>
</evidence>
<dbReference type="InterPro" id="IPR041366">
    <property type="entry name" value="Pre-PUA"/>
</dbReference>
<dbReference type="CDD" id="cd11608">
    <property type="entry name" value="eIF2D_C"/>
    <property type="match status" value="1"/>
</dbReference>
<comment type="similarity">
    <text evidence="1">Belongs to the eIF2D family.</text>
</comment>